<organism evidence="1">
    <name type="scientific">marine metagenome</name>
    <dbReference type="NCBI Taxonomy" id="408172"/>
    <lineage>
        <taxon>unclassified sequences</taxon>
        <taxon>metagenomes</taxon>
        <taxon>ecological metagenomes</taxon>
    </lineage>
</organism>
<accession>A0A382S560</accession>
<feature type="non-terminal residue" evidence="1">
    <location>
        <position position="53"/>
    </location>
</feature>
<dbReference type="AlphaFoldDB" id="A0A382S560"/>
<reference evidence="1" key="1">
    <citation type="submission" date="2018-05" db="EMBL/GenBank/DDBJ databases">
        <authorList>
            <person name="Lanie J.A."/>
            <person name="Ng W.-L."/>
            <person name="Kazmierczak K.M."/>
            <person name="Andrzejewski T.M."/>
            <person name="Davidsen T.M."/>
            <person name="Wayne K.J."/>
            <person name="Tettelin H."/>
            <person name="Glass J.I."/>
            <person name="Rusch D."/>
            <person name="Podicherti R."/>
            <person name="Tsui H.-C.T."/>
            <person name="Winkler M.E."/>
        </authorList>
    </citation>
    <scope>NUCLEOTIDE SEQUENCE</scope>
</reference>
<gene>
    <name evidence="1" type="ORF">METZ01_LOCUS357122</name>
</gene>
<name>A0A382S560_9ZZZZ</name>
<protein>
    <submittedName>
        <fullName evidence="1">Uncharacterized protein</fullName>
    </submittedName>
</protein>
<evidence type="ECO:0000313" key="1">
    <source>
        <dbReference type="EMBL" id="SVD04268.1"/>
    </source>
</evidence>
<sequence>MKHEGFDVGEWWNNEPDMVKVCSTECKDKLWKMVQEGTWMMHKPKAMFPEANQ</sequence>
<proteinExistence type="predicted"/>
<dbReference type="EMBL" id="UINC01126037">
    <property type="protein sequence ID" value="SVD04268.1"/>
    <property type="molecule type" value="Genomic_DNA"/>
</dbReference>